<dbReference type="PANTHER" id="PTHR21404">
    <property type="entry name" value="HEN1"/>
    <property type="match status" value="1"/>
</dbReference>
<proteinExistence type="inferred from homology"/>
<evidence type="ECO:0000256" key="12">
    <source>
        <dbReference type="ARBA" id="ARBA00048418"/>
    </source>
</evidence>
<reference evidence="15" key="1">
    <citation type="submission" date="2025-08" db="UniProtKB">
        <authorList>
            <consortium name="RefSeq"/>
        </authorList>
    </citation>
    <scope>IDENTIFICATION</scope>
    <source>
        <tissue evidence="15">Whole body</tissue>
    </source>
</reference>
<evidence type="ECO:0000256" key="7">
    <source>
        <dbReference type="ARBA" id="ARBA00022723"/>
    </source>
</evidence>
<dbReference type="InterPro" id="IPR026610">
    <property type="entry name" value="Hen1"/>
</dbReference>
<feature type="region of interest" description="Disordered" evidence="13">
    <location>
        <begin position="618"/>
        <end position="657"/>
    </location>
</feature>
<dbReference type="InterPro" id="IPR029063">
    <property type="entry name" value="SAM-dependent_MTases_sf"/>
</dbReference>
<feature type="compositionally biased region" description="Polar residues" evidence="13">
    <location>
        <begin position="618"/>
        <end position="631"/>
    </location>
</feature>
<dbReference type="PANTHER" id="PTHR21404:SF3">
    <property type="entry name" value="SMALL RNA 2'-O-METHYLTRANSFERASE"/>
    <property type="match status" value="1"/>
</dbReference>
<comment type="similarity">
    <text evidence="2">Belongs to the methyltransferase superfamily. HEN1 family.</text>
</comment>
<name>A0ABM1ILB9_POLDO</name>
<gene>
    <name evidence="15" type="primary">LOC107068784</name>
</gene>
<sequence length="1098" mass="125601">MFFTLFHVFYFFGKYVYDSYFSKKTEHVKMPHTSEEYYTDIDTLEDYSPPSIRFHPPMYIQRYNSVIKILNSDKYKGKIRKVVDFGCAELSFFVHLKSIPEIEEILCIDVDRSVLEENKHKVKPLFCDFIHYRSNPLVVYVYEGSVTNNDTKLEKTDAVICIELIEHLYPDTLIDFQFNIFGYIKPKVVIITTPNAEFNVLFNRLSGFRHYDHKFEWTREQFEDWAYNIVLRYSDYQVTFHGIGDGPKDTEYLGACTQMAIFHRNSEENSSQLLGVDNLFKLVTKNDFPYKVDKRSNKQKILDEISYHMSRSANFNNFQGELSLNTLFSLLKQFNVTMESLRIILKEGGWSIVDREEGPVVLTSDEPNAIEDNFFDDDRLSKESETSLDYNGYTNSEDHYWPSENWDEELSFVIPQNNSIIQDSNTYLYDAEHELSNTNNPSDRSNFNDTSSHKINSYMVSNSDTANYSNAYNENNTFIKLADKVDRALDYHHSTSILSTSILPPPLSIHLDQLNSSYCEDIVTDKNMSCSSLLNNTFHSLDILRDESVDLEKATASNCMHLNTSSNGKVSSECTNYFQNEIDEYFEENITELEQVNMEKNNIDDYEDHFVVEDYASASSTNQPQYTSSPHVVTKKTKEASVRHKSSEFDNSVSKSNISKTLQLEPQRILSNDIVSICQTSPKDLNNTNASTILSLPMNNDSYDTSIKCDKTENEHIILSKTYELENMPSDKITSNNHKILTSERDHAIITQESNIKAIDNINENKRKLFSVETYSSTADHPLYKENAFKSSLTNIDKSDKEKCISLPCAKESSDLILQSEETENVNSIQSGTCLISTVAECKDLNSIIAKGIKCSNNILEIKPNSPDPLETPPNSWSPEIMDSGYPNTASSAQDMTPEYDLSSIAHDQISDSESPSIAEAPQFAYPEPVIIENGDLANNNRDGEGNNMMAVADNDIENLQPLINVLENDLENENDIYVVENGFPVWLLRILEMANPIDIGGHVLRDHRELIPFDFIEGDAEYLGIDHDEGFDRNSSIEDSDQNNDEISSNISDVNHIDYNNEIMYVTDSDESNNLENIVHVHYNIKNASDEREIENM</sequence>
<accession>A0ABM1ILB9</accession>
<evidence type="ECO:0000313" key="15">
    <source>
        <dbReference type="RefSeq" id="XP_015181006.1"/>
    </source>
</evidence>
<keyword evidence="7" id="KW-0479">Metal-binding</keyword>
<evidence type="ECO:0000256" key="2">
    <source>
        <dbReference type="ARBA" id="ARBA00009026"/>
    </source>
</evidence>
<keyword evidence="6" id="KW-0949">S-adenosyl-L-methionine</keyword>
<comment type="catalytic activity">
    <reaction evidence="12">
        <text>small RNA 3'-end nucleotide + S-adenosyl-L-methionine = small RNA 3'-end 2'-O-methylnucleotide + S-adenosyl-L-homocysteine + H(+)</text>
        <dbReference type="Rhea" id="RHEA:37887"/>
        <dbReference type="Rhea" id="RHEA-COMP:10415"/>
        <dbReference type="Rhea" id="RHEA-COMP:10416"/>
        <dbReference type="ChEBI" id="CHEBI:15378"/>
        <dbReference type="ChEBI" id="CHEBI:57856"/>
        <dbReference type="ChEBI" id="CHEBI:59789"/>
        <dbReference type="ChEBI" id="CHEBI:74896"/>
        <dbReference type="ChEBI" id="CHEBI:74898"/>
        <dbReference type="EC" id="2.1.1.386"/>
    </reaction>
</comment>
<keyword evidence="4" id="KW-0489">Methyltransferase</keyword>
<dbReference type="GeneID" id="107068784"/>
<dbReference type="RefSeq" id="XP_015181006.1">
    <property type="nucleotide sequence ID" value="XM_015325520.1"/>
</dbReference>
<keyword evidence="9" id="KW-0694">RNA-binding</keyword>
<keyword evidence="10" id="KW-0943">RNA-mediated gene silencing</keyword>
<evidence type="ECO:0000256" key="10">
    <source>
        <dbReference type="ARBA" id="ARBA00023158"/>
    </source>
</evidence>
<evidence type="ECO:0000313" key="14">
    <source>
        <dbReference type="Proteomes" id="UP000694924"/>
    </source>
</evidence>
<protein>
    <recommendedName>
        <fullName evidence="3">Small RNA 2'-O-methyltransferase</fullName>
        <ecNumber evidence="11">2.1.1.386</ecNumber>
    </recommendedName>
</protein>
<evidence type="ECO:0000256" key="8">
    <source>
        <dbReference type="ARBA" id="ARBA00022842"/>
    </source>
</evidence>
<evidence type="ECO:0000256" key="11">
    <source>
        <dbReference type="ARBA" id="ARBA00035025"/>
    </source>
</evidence>
<evidence type="ECO:0000256" key="13">
    <source>
        <dbReference type="SAM" id="MobiDB-lite"/>
    </source>
</evidence>
<dbReference type="SUPFAM" id="SSF53335">
    <property type="entry name" value="S-adenosyl-L-methionine-dependent methyltransferases"/>
    <property type="match status" value="1"/>
</dbReference>
<evidence type="ECO:0000256" key="3">
    <source>
        <dbReference type="ARBA" id="ARBA00021330"/>
    </source>
</evidence>
<comment type="cofactor">
    <cofactor evidence="1">
        <name>Mg(2+)</name>
        <dbReference type="ChEBI" id="CHEBI:18420"/>
    </cofactor>
</comment>
<keyword evidence="8" id="KW-0460">Magnesium</keyword>
<dbReference type="Gene3D" id="3.40.50.150">
    <property type="entry name" value="Vaccinia Virus protein VP39"/>
    <property type="match status" value="1"/>
</dbReference>
<dbReference type="Proteomes" id="UP000694924">
    <property type="component" value="Unplaced"/>
</dbReference>
<keyword evidence="14" id="KW-1185">Reference proteome</keyword>
<organism evidence="14 15">
    <name type="scientific">Polistes dominula</name>
    <name type="common">European paper wasp</name>
    <name type="synonym">Vespa dominula</name>
    <dbReference type="NCBI Taxonomy" id="743375"/>
    <lineage>
        <taxon>Eukaryota</taxon>
        <taxon>Metazoa</taxon>
        <taxon>Ecdysozoa</taxon>
        <taxon>Arthropoda</taxon>
        <taxon>Hexapoda</taxon>
        <taxon>Insecta</taxon>
        <taxon>Pterygota</taxon>
        <taxon>Neoptera</taxon>
        <taxon>Endopterygota</taxon>
        <taxon>Hymenoptera</taxon>
        <taxon>Apocrita</taxon>
        <taxon>Aculeata</taxon>
        <taxon>Vespoidea</taxon>
        <taxon>Vespidae</taxon>
        <taxon>Polistinae</taxon>
        <taxon>Polistini</taxon>
        <taxon>Polistes</taxon>
    </lineage>
</organism>
<evidence type="ECO:0000256" key="6">
    <source>
        <dbReference type="ARBA" id="ARBA00022691"/>
    </source>
</evidence>
<evidence type="ECO:0000256" key="4">
    <source>
        <dbReference type="ARBA" id="ARBA00022603"/>
    </source>
</evidence>
<evidence type="ECO:0000256" key="1">
    <source>
        <dbReference type="ARBA" id="ARBA00001946"/>
    </source>
</evidence>
<evidence type="ECO:0000256" key="9">
    <source>
        <dbReference type="ARBA" id="ARBA00022884"/>
    </source>
</evidence>
<evidence type="ECO:0000256" key="5">
    <source>
        <dbReference type="ARBA" id="ARBA00022679"/>
    </source>
</evidence>
<feature type="compositionally biased region" description="Basic and acidic residues" evidence="13">
    <location>
        <begin position="636"/>
        <end position="648"/>
    </location>
</feature>
<dbReference type="EC" id="2.1.1.386" evidence="11"/>
<keyword evidence="5" id="KW-0808">Transferase</keyword>